<reference evidence="2" key="1">
    <citation type="submission" date="2020-04" db="EMBL/GenBank/DDBJ databases">
        <authorList>
            <person name="Alioto T."/>
            <person name="Alioto T."/>
            <person name="Gomez Garrido J."/>
        </authorList>
    </citation>
    <scope>NUCLEOTIDE SEQUENCE</scope>
    <source>
        <strain evidence="2">A484AB</strain>
    </source>
</reference>
<dbReference type="GO" id="GO:0005737">
    <property type="term" value="C:cytoplasm"/>
    <property type="evidence" value="ECO:0007669"/>
    <property type="project" value="UniProtKB-ARBA"/>
</dbReference>
<evidence type="ECO:0000313" key="2">
    <source>
        <dbReference type="EMBL" id="CAB4024680.1"/>
    </source>
</evidence>
<name>A0A7D9J8W8_PARCT</name>
<dbReference type="PANTHER" id="PTHR31882:SF11">
    <property type="entry name" value="HDA1 COMPLEX SUBUNIT 2"/>
    <property type="match status" value="1"/>
</dbReference>
<organism evidence="2 3">
    <name type="scientific">Paramuricea clavata</name>
    <name type="common">Red gorgonian</name>
    <name type="synonym">Violescent sea-whip</name>
    <dbReference type="NCBI Taxonomy" id="317549"/>
    <lineage>
        <taxon>Eukaryota</taxon>
        <taxon>Metazoa</taxon>
        <taxon>Cnidaria</taxon>
        <taxon>Anthozoa</taxon>
        <taxon>Octocorallia</taxon>
        <taxon>Malacalcyonacea</taxon>
        <taxon>Plexauridae</taxon>
        <taxon>Paramuricea</taxon>
    </lineage>
</organism>
<evidence type="ECO:0000313" key="3">
    <source>
        <dbReference type="Proteomes" id="UP001152795"/>
    </source>
</evidence>
<protein>
    <submittedName>
        <fullName evidence="2">Uncharacterized protein</fullName>
    </submittedName>
</protein>
<keyword evidence="3" id="KW-1185">Reference proteome</keyword>
<evidence type="ECO:0000256" key="1">
    <source>
        <dbReference type="ARBA" id="ARBA00023054"/>
    </source>
</evidence>
<dbReference type="PANTHER" id="PTHR31882">
    <property type="entry name" value="TNFAIP3-INTERACTING PROTEIN COILED COIL FAMILY MEMBER"/>
    <property type="match status" value="1"/>
</dbReference>
<proteinExistence type="predicted"/>
<gene>
    <name evidence="2" type="ORF">PACLA_8A012430</name>
</gene>
<dbReference type="AlphaFoldDB" id="A0A7D9J8W8"/>
<dbReference type="Proteomes" id="UP001152795">
    <property type="component" value="Unassembled WGS sequence"/>
</dbReference>
<dbReference type="Gene3D" id="1.20.5.990">
    <property type="entry name" value="Nemo cc2-lz domain - 1d5 darpin complex"/>
    <property type="match status" value="1"/>
</dbReference>
<sequence length="235" mass="27451">AAEEHTRQLEAQLGVEKQTQVFLKQEIERLVTVGGSVNSASNSSMVSFNEAEQIEMLKQQITVYADDFANERSDRERIQADREAQKEVIKEFEREIKLLKEQIRAYRDDFDKERRDKERLQRLLRERSSVQVQQDEPWYMVPPTDYVSMHPVQRRQERLYRYSPREIQELAFQQQQPLHGRGQTGGGHPGGLCHGCEADCDVIDGPVVLKCPRCERIFASNERRAFEEHIDKCTT</sequence>
<accession>A0A7D9J8W8</accession>
<dbReference type="GO" id="GO:0043122">
    <property type="term" value="P:regulation of canonical NF-kappaB signal transduction"/>
    <property type="evidence" value="ECO:0007669"/>
    <property type="project" value="UniProtKB-ARBA"/>
</dbReference>
<comment type="caution">
    <text evidence="2">The sequence shown here is derived from an EMBL/GenBank/DDBJ whole genome shotgun (WGS) entry which is preliminary data.</text>
</comment>
<dbReference type="EMBL" id="CACRXK020013170">
    <property type="protein sequence ID" value="CAB4024680.1"/>
    <property type="molecule type" value="Genomic_DNA"/>
</dbReference>
<dbReference type="OrthoDB" id="5969558at2759"/>
<dbReference type="GO" id="GO:0071222">
    <property type="term" value="P:cellular response to lipopolysaccharide"/>
    <property type="evidence" value="ECO:0007669"/>
    <property type="project" value="TreeGrafter"/>
</dbReference>
<feature type="non-terminal residue" evidence="2">
    <location>
        <position position="1"/>
    </location>
</feature>
<dbReference type="GO" id="GO:0006357">
    <property type="term" value="P:regulation of transcription by RNA polymerase II"/>
    <property type="evidence" value="ECO:0007669"/>
    <property type="project" value="TreeGrafter"/>
</dbReference>
<keyword evidence="1" id="KW-0175">Coiled coil</keyword>